<accession>A0A9P8C9M0</accession>
<name>A0A9P8C9M0_9HELO</name>
<reference evidence="1" key="1">
    <citation type="journal article" date="2021" name="IMA Fungus">
        <title>Genomic characterization of three marine fungi, including Emericellopsis atlantica sp. nov. with signatures of a generalist lifestyle and marine biomass degradation.</title>
        <authorList>
            <person name="Hagestad O.C."/>
            <person name="Hou L."/>
            <person name="Andersen J.H."/>
            <person name="Hansen E.H."/>
            <person name="Altermark B."/>
            <person name="Li C."/>
            <person name="Kuhnert E."/>
            <person name="Cox R.J."/>
            <person name="Crous P.W."/>
            <person name="Spatafora J.W."/>
            <person name="Lail K."/>
            <person name="Amirebrahimi M."/>
            <person name="Lipzen A."/>
            <person name="Pangilinan J."/>
            <person name="Andreopoulos W."/>
            <person name="Hayes R.D."/>
            <person name="Ng V."/>
            <person name="Grigoriev I.V."/>
            <person name="Jackson S.A."/>
            <person name="Sutton T.D.S."/>
            <person name="Dobson A.D.W."/>
            <person name="Rama T."/>
        </authorList>
    </citation>
    <scope>NUCLEOTIDE SEQUENCE</scope>
    <source>
        <strain evidence="1">TRa018bII</strain>
    </source>
</reference>
<keyword evidence="2" id="KW-1185">Reference proteome</keyword>
<gene>
    <name evidence="1" type="ORF">BJ875DRAFT_492363</name>
</gene>
<sequence>MTSIQVALQGKGRPENDYIKCGTDPQTPSTSTDIVVVPAPAPSLSDIMGCQVIRVIVGGNIGPEKSFTVHSNLLVSLGGHFEQKYIVHKDTGPMELPNDLPEVFAKLVNYVYAGTVPSVLATTPLQDQASALVKLCQFYATIEKWNLVEELLNKTMDSIQDSYHTFKDFPTLDLCKKVFTAVKKEESQLRKFCMASIVTNLKDRPLAKNDHFFTLLESNGAILREFVAAVSKFDHNQDIRVRDGNGDPNFLGGHVTIRGVSPCQFHVHKEVREDILVRCGTGEGREPREYPFSGLRPECYFYRYFA</sequence>
<proteinExistence type="predicted"/>
<dbReference type="EMBL" id="MU251368">
    <property type="protein sequence ID" value="KAG9238602.1"/>
    <property type="molecule type" value="Genomic_DNA"/>
</dbReference>
<dbReference type="InterPro" id="IPR011333">
    <property type="entry name" value="SKP1/BTB/POZ_sf"/>
</dbReference>
<comment type="caution">
    <text evidence="1">The sequence shown here is derived from an EMBL/GenBank/DDBJ whole genome shotgun (WGS) entry which is preliminary data.</text>
</comment>
<evidence type="ECO:0000313" key="2">
    <source>
        <dbReference type="Proteomes" id="UP000824998"/>
    </source>
</evidence>
<protein>
    <recommendedName>
        <fullName evidence="3">BTB domain-containing protein</fullName>
    </recommendedName>
</protein>
<dbReference type="Proteomes" id="UP000824998">
    <property type="component" value="Unassembled WGS sequence"/>
</dbReference>
<dbReference type="OrthoDB" id="1022638at2759"/>
<dbReference type="AlphaFoldDB" id="A0A9P8C9M0"/>
<evidence type="ECO:0008006" key="3">
    <source>
        <dbReference type="Google" id="ProtNLM"/>
    </source>
</evidence>
<evidence type="ECO:0000313" key="1">
    <source>
        <dbReference type="EMBL" id="KAG9238602.1"/>
    </source>
</evidence>
<dbReference type="Gene3D" id="3.30.710.10">
    <property type="entry name" value="Potassium Channel Kv1.1, Chain A"/>
    <property type="match status" value="1"/>
</dbReference>
<organism evidence="1 2">
    <name type="scientific">Amylocarpus encephaloides</name>
    <dbReference type="NCBI Taxonomy" id="45428"/>
    <lineage>
        <taxon>Eukaryota</taxon>
        <taxon>Fungi</taxon>
        <taxon>Dikarya</taxon>
        <taxon>Ascomycota</taxon>
        <taxon>Pezizomycotina</taxon>
        <taxon>Leotiomycetes</taxon>
        <taxon>Helotiales</taxon>
        <taxon>Helotiales incertae sedis</taxon>
        <taxon>Amylocarpus</taxon>
    </lineage>
</organism>